<evidence type="ECO:0000256" key="6">
    <source>
        <dbReference type="PIRSR" id="PIRSR606285-1"/>
    </source>
</evidence>
<comment type="function">
    <text evidence="7">E1-like activating enzyme involved in the 2 ubiquitin-like systems required for cytoplasm to vacuole transport (Cvt) and autophagy. Activates ATG12 for its conjugation with ATG5 and ATG8 for its conjugation with phosphatidylethanolamine. Both systems are needed for the ATG8 association to Cvt vesicles and autophagosomes membranes. Autophagy is essential for maintenance of amino acid levels and protein synthesis under nitrogen starvation. Required for selective autophagic degradation of the nucleus (nucleophagy) as well as for mitophagy which contributes to regulate mitochondrial quantity and quality by eliminating the mitochondria to a basal level to fulfill cellular energy requirements and preventing excess ROS production.</text>
</comment>
<comment type="subcellular location">
    <subcellularLocation>
        <location evidence="7">Cytoplasm</location>
    </subcellularLocation>
    <subcellularLocation>
        <location evidence="7">Preautophagosomal structure</location>
    </subcellularLocation>
</comment>
<dbReference type="InterPro" id="IPR042522">
    <property type="entry name" value="Atg7_N_1"/>
</dbReference>
<feature type="active site" description="Glycyl thioester intermediate" evidence="6">
    <location>
        <position position="563"/>
    </location>
</feature>
<evidence type="ECO:0000256" key="1">
    <source>
        <dbReference type="ARBA" id="ARBA00010931"/>
    </source>
</evidence>
<protein>
    <recommendedName>
        <fullName evidence="2 7">Ubiquitin-like modifier-activating enzyme ATG7</fullName>
    </recommendedName>
    <alternativeName>
        <fullName evidence="7">Autophagy-related protein 7</fullName>
    </alternativeName>
</protein>
<dbReference type="AlphaFoldDB" id="A0A316VDN0"/>
<dbReference type="OrthoDB" id="338614at2759"/>
<dbReference type="Pfam" id="PF16420">
    <property type="entry name" value="ATG7_N"/>
    <property type="match status" value="1"/>
</dbReference>
<dbReference type="Gene3D" id="3.40.140.70">
    <property type="entry name" value="Ubiquitin-like modifier-activating enzyme ATG7 N-terminal domain"/>
    <property type="match status" value="1"/>
</dbReference>
<dbReference type="Gene3D" id="3.40.140.100">
    <property type="entry name" value="Ubiquitin-like modifier-activating enzyme ATG7 C-terminal domain"/>
    <property type="match status" value="1"/>
</dbReference>
<dbReference type="GO" id="GO:0006995">
    <property type="term" value="P:cellular response to nitrogen starvation"/>
    <property type="evidence" value="ECO:0007669"/>
    <property type="project" value="TreeGrafter"/>
</dbReference>
<dbReference type="Pfam" id="PF00899">
    <property type="entry name" value="ThiF"/>
    <property type="match status" value="1"/>
</dbReference>
<sequence length="707" mass="78584">MAEGNPSDPSGSKLEPVQFSPFSSQISPSFWTTLASFKIDRAQLSDDRIEIRAKYTIGKQVKDRSTSEIVRLPTNISLDSSSLETVENENTRGESGGAGESQVEVVGSLKNFNTIEEFKKADKMEILQETANALLISMMQDEDPIPSLNRFLCLSFSDLKKYKFYYWFAYPALLSKPHWHTVGSDWSNVKSTWGEAELQKLSSSLRERSRIVDHGFFLIRPDGSTAKIMEFESFFRDVDQDRRAIGFIDPSALSDTPGWPLRNLLSLLSIRFDVQKIRVVCWRNEVESGSQASQTMQLGDRMLPFTSLPDTPSKPSAVGWERNNSGKLAPKMADLGPLMDPKRLADQAVDLNLKLMRWRILPEINLEKVSSTRCLLLGAGTLGCYVARTLLGWGVRKITLVDSSTVSFSNPVRQPLFEFSDCLEGGKPKAECAANALRRIYPGVEAEGHQINIPMPGHPIPKGNVEQVKKDVESLQDLFDSHDAVYLLMDSRESRWLPTVLGAVKSKMVFNTALGFDTFLAMRHGASPKEHASTSSTRLGCYFCNDVVAPTDSLTDRTLDQMCTVTRPGLASVASATTVEMMVSILQHPLGFRAPAYIAPNASGSKATVPDADSSSSDSILGRLPHQIRGSLFNFQNLLIHGPAYDRCTACSETVIDTYAKEGFEMIQKACNDEEYLRHLTGLDQLYDATDEIEVEWDEEEGSFEDD</sequence>
<feature type="domain" description="THIF-type NAD/FAD binding fold" evidence="9">
    <location>
        <begin position="356"/>
        <end position="590"/>
    </location>
</feature>
<dbReference type="PANTHER" id="PTHR10953">
    <property type="entry name" value="UBIQUITIN-ACTIVATING ENZYME E1"/>
    <property type="match status" value="1"/>
</dbReference>
<dbReference type="InterPro" id="IPR035985">
    <property type="entry name" value="Ubiquitin-activating_enz"/>
</dbReference>
<keyword evidence="4 7" id="KW-0653">Protein transport</keyword>
<dbReference type="GO" id="GO:0000422">
    <property type="term" value="P:autophagy of mitochondrion"/>
    <property type="evidence" value="ECO:0007669"/>
    <property type="project" value="TreeGrafter"/>
</dbReference>
<comment type="subunit">
    <text evidence="7">Homodimer.</text>
</comment>
<dbReference type="GO" id="GO:0032446">
    <property type="term" value="P:protein modification by small protein conjugation"/>
    <property type="evidence" value="ECO:0007669"/>
    <property type="project" value="TreeGrafter"/>
</dbReference>
<dbReference type="GO" id="GO:0019779">
    <property type="term" value="F:Atg8 activating enzyme activity"/>
    <property type="evidence" value="ECO:0007669"/>
    <property type="project" value="TreeGrafter"/>
</dbReference>
<dbReference type="GO" id="GO:0015031">
    <property type="term" value="P:protein transport"/>
    <property type="evidence" value="ECO:0007669"/>
    <property type="project" value="UniProtKB-UniRule"/>
</dbReference>
<keyword evidence="3 7" id="KW-0813">Transport</keyword>
<dbReference type="InterPro" id="IPR006285">
    <property type="entry name" value="Atg7"/>
</dbReference>
<dbReference type="GO" id="GO:0000407">
    <property type="term" value="C:phagophore assembly site"/>
    <property type="evidence" value="ECO:0007669"/>
    <property type="project" value="UniProtKB-SubCell"/>
</dbReference>
<dbReference type="Gene3D" id="3.40.50.720">
    <property type="entry name" value="NAD(P)-binding Rossmann-like Domain"/>
    <property type="match status" value="1"/>
</dbReference>
<keyword evidence="7" id="KW-0963">Cytoplasm</keyword>
<evidence type="ECO:0000256" key="8">
    <source>
        <dbReference type="SAM" id="MobiDB-lite"/>
    </source>
</evidence>
<dbReference type="InterPro" id="IPR045886">
    <property type="entry name" value="ThiF/MoeB/HesA"/>
</dbReference>
<dbReference type="InterPro" id="IPR042523">
    <property type="entry name" value="Atg7_N_2"/>
</dbReference>
<keyword evidence="7" id="KW-0833">Ubl conjugation pathway</keyword>
<dbReference type="SUPFAM" id="SSF69572">
    <property type="entry name" value="Activating enzymes of the ubiquitin-like proteins"/>
    <property type="match status" value="1"/>
</dbReference>
<comment type="similarity">
    <text evidence="1 7">Belongs to the ATG7 family.</text>
</comment>
<dbReference type="CDD" id="cd01486">
    <property type="entry name" value="Apg7"/>
    <property type="match status" value="1"/>
</dbReference>
<evidence type="ECO:0000256" key="7">
    <source>
        <dbReference type="RuleBase" id="RU366022"/>
    </source>
</evidence>
<dbReference type="GO" id="GO:0000045">
    <property type="term" value="P:autophagosome assembly"/>
    <property type="evidence" value="ECO:0007669"/>
    <property type="project" value="TreeGrafter"/>
</dbReference>
<dbReference type="FunCoup" id="A0A316VDN0">
    <property type="interactions" value="332"/>
</dbReference>
<evidence type="ECO:0000256" key="5">
    <source>
        <dbReference type="ARBA" id="ARBA00023006"/>
    </source>
</evidence>
<dbReference type="InParanoid" id="A0A316VDN0"/>
<evidence type="ECO:0000259" key="9">
    <source>
        <dbReference type="Pfam" id="PF00899"/>
    </source>
</evidence>
<evidence type="ECO:0000256" key="2">
    <source>
        <dbReference type="ARBA" id="ARBA00017647"/>
    </source>
</evidence>
<organism evidence="11 12">
    <name type="scientific">Meira miltonrushii</name>
    <dbReference type="NCBI Taxonomy" id="1280837"/>
    <lineage>
        <taxon>Eukaryota</taxon>
        <taxon>Fungi</taxon>
        <taxon>Dikarya</taxon>
        <taxon>Basidiomycota</taxon>
        <taxon>Ustilaginomycotina</taxon>
        <taxon>Exobasidiomycetes</taxon>
        <taxon>Exobasidiales</taxon>
        <taxon>Brachybasidiaceae</taxon>
        <taxon>Meira</taxon>
    </lineage>
</organism>
<keyword evidence="5 7" id="KW-0072">Autophagy</keyword>
<dbReference type="GO" id="GO:0019778">
    <property type="term" value="F:Atg12 activating enzyme activity"/>
    <property type="evidence" value="ECO:0007669"/>
    <property type="project" value="TreeGrafter"/>
</dbReference>
<dbReference type="Proteomes" id="UP000245771">
    <property type="component" value="Unassembled WGS sequence"/>
</dbReference>
<accession>A0A316VDN0</accession>
<reference evidence="11 12" key="1">
    <citation type="journal article" date="2018" name="Mol. Biol. Evol.">
        <title>Broad Genomic Sampling Reveals a Smut Pathogenic Ancestry of the Fungal Clade Ustilaginomycotina.</title>
        <authorList>
            <person name="Kijpornyongpan T."/>
            <person name="Mondo S.J."/>
            <person name="Barry K."/>
            <person name="Sandor L."/>
            <person name="Lee J."/>
            <person name="Lipzen A."/>
            <person name="Pangilinan J."/>
            <person name="LaButti K."/>
            <person name="Hainaut M."/>
            <person name="Henrissat B."/>
            <person name="Grigoriev I.V."/>
            <person name="Spatafora J.W."/>
            <person name="Aime M.C."/>
        </authorList>
    </citation>
    <scope>NUCLEOTIDE SEQUENCE [LARGE SCALE GENOMIC DNA]</scope>
    <source>
        <strain evidence="11 12">MCA 3882</strain>
    </source>
</reference>
<evidence type="ECO:0000259" key="10">
    <source>
        <dbReference type="Pfam" id="PF16420"/>
    </source>
</evidence>
<dbReference type="PANTHER" id="PTHR10953:SF3">
    <property type="entry name" value="UBIQUITIN-LIKE MODIFIER-ACTIVATING ENZYME ATG7"/>
    <property type="match status" value="1"/>
</dbReference>
<dbReference type="STRING" id="1280837.A0A316VDN0"/>
<dbReference type="InterPro" id="IPR032197">
    <property type="entry name" value="Atg7_N"/>
</dbReference>
<proteinExistence type="inferred from homology"/>
<dbReference type="FunFam" id="3.40.50.720:FF:000243">
    <property type="entry name" value="Ubiquitin-like modifier-activating enzyme ATG7"/>
    <property type="match status" value="1"/>
</dbReference>
<feature type="region of interest" description="Disordered" evidence="8">
    <location>
        <begin position="81"/>
        <end position="100"/>
    </location>
</feature>
<dbReference type="GeneID" id="37018336"/>
<evidence type="ECO:0000256" key="4">
    <source>
        <dbReference type="ARBA" id="ARBA00022927"/>
    </source>
</evidence>
<evidence type="ECO:0000313" key="11">
    <source>
        <dbReference type="EMBL" id="PWN35749.1"/>
    </source>
</evidence>
<gene>
    <name evidence="11" type="ORF">FA14DRAFT_123200</name>
</gene>
<dbReference type="NCBIfam" id="TIGR01381">
    <property type="entry name" value="E1_like_apg7"/>
    <property type="match status" value="1"/>
</dbReference>
<evidence type="ECO:0000313" key="12">
    <source>
        <dbReference type="Proteomes" id="UP000245771"/>
    </source>
</evidence>
<dbReference type="GO" id="GO:0034727">
    <property type="term" value="P:piecemeal microautophagy of the nucleus"/>
    <property type="evidence" value="ECO:0007669"/>
    <property type="project" value="TreeGrafter"/>
</dbReference>
<feature type="domain" description="Ubiquitin-like modifier-activating enzyme Atg7 N-terminal" evidence="10">
    <location>
        <begin position="17"/>
        <end position="339"/>
    </location>
</feature>
<name>A0A316VDN0_9BASI</name>
<keyword evidence="12" id="KW-1185">Reference proteome</keyword>
<evidence type="ECO:0000256" key="3">
    <source>
        <dbReference type="ARBA" id="ARBA00022448"/>
    </source>
</evidence>
<dbReference type="RefSeq" id="XP_025356051.1">
    <property type="nucleotide sequence ID" value="XM_025496555.1"/>
</dbReference>
<dbReference type="EMBL" id="KZ819603">
    <property type="protein sequence ID" value="PWN35749.1"/>
    <property type="molecule type" value="Genomic_DNA"/>
</dbReference>
<dbReference type="InterPro" id="IPR000594">
    <property type="entry name" value="ThiF_NAD_FAD-bd"/>
</dbReference>